<proteinExistence type="predicted"/>
<name>A0ABX3W773_9MYCO</name>
<keyword evidence="2" id="KW-1185">Reference proteome</keyword>
<dbReference type="EMBL" id="LQPY01000017">
    <property type="protein sequence ID" value="ORX04792.1"/>
    <property type="molecule type" value="Genomic_DNA"/>
</dbReference>
<evidence type="ECO:0000313" key="2">
    <source>
        <dbReference type="Proteomes" id="UP000193710"/>
    </source>
</evidence>
<protein>
    <submittedName>
        <fullName evidence="1">Uncharacterized protein</fullName>
    </submittedName>
</protein>
<comment type="caution">
    <text evidence="1">The sequence shown here is derived from an EMBL/GenBank/DDBJ whole genome shotgun (WGS) entry which is preliminary data.</text>
</comment>
<accession>A0ABX3W773</accession>
<organism evidence="1 2">
    <name type="scientific">Mycobacterium triplex</name>
    <dbReference type="NCBI Taxonomy" id="47839"/>
    <lineage>
        <taxon>Bacteria</taxon>
        <taxon>Bacillati</taxon>
        <taxon>Actinomycetota</taxon>
        <taxon>Actinomycetes</taxon>
        <taxon>Mycobacteriales</taxon>
        <taxon>Mycobacteriaceae</taxon>
        <taxon>Mycobacterium</taxon>
        <taxon>Mycobacterium simiae complex</taxon>
    </lineage>
</organism>
<sequence length="68" mass="7894">MGDVVDTDDLIGAAEVAAILRLSHPNSVTTYLHRYPDFPRPVVDLAASRVRLWRRQDIEDWHQRRTQP</sequence>
<dbReference type="Proteomes" id="UP000193710">
    <property type="component" value="Unassembled WGS sequence"/>
</dbReference>
<gene>
    <name evidence="1" type="ORF">AWC29_12855</name>
</gene>
<evidence type="ECO:0000313" key="1">
    <source>
        <dbReference type="EMBL" id="ORX04792.1"/>
    </source>
</evidence>
<reference evidence="1 2" key="1">
    <citation type="submission" date="2016-01" db="EMBL/GenBank/DDBJ databases">
        <title>The new phylogeny of the genus Mycobacterium.</title>
        <authorList>
            <person name="Tarcisio F."/>
            <person name="Conor M."/>
            <person name="Antonella G."/>
            <person name="Elisabetta G."/>
            <person name="Giulia F.S."/>
            <person name="Sara T."/>
            <person name="Anna F."/>
            <person name="Clotilde B."/>
            <person name="Roberto B."/>
            <person name="Veronica D.S."/>
            <person name="Fabio R."/>
            <person name="Monica P."/>
            <person name="Olivier J."/>
            <person name="Enrico T."/>
            <person name="Nicola S."/>
        </authorList>
    </citation>
    <scope>NUCLEOTIDE SEQUENCE [LARGE SCALE GENOMIC DNA]</scope>
    <source>
        <strain evidence="1 2">DSM 44626</strain>
    </source>
</reference>